<comment type="caution">
    <text evidence="1">The sequence shown here is derived from an EMBL/GenBank/DDBJ whole genome shotgun (WGS) entry which is preliminary data.</text>
</comment>
<accession>A0ACB9YXD3</accession>
<evidence type="ECO:0000313" key="1">
    <source>
        <dbReference type="EMBL" id="KAI4863741.1"/>
    </source>
</evidence>
<proteinExistence type="predicted"/>
<dbReference type="Proteomes" id="UP001497700">
    <property type="component" value="Unassembled WGS sequence"/>
</dbReference>
<evidence type="ECO:0000313" key="2">
    <source>
        <dbReference type="Proteomes" id="UP001497700"/>
    </source>
</evidence>
<protein>
    <submittedName>
        <fullName evidence="1">Uncharacterized protein</fullName>
    </submittedName>
</protein>
<keyword evidence="2" id="KW-1185">Reference proteome</keyword>
<name>A0ACB9YXD3_9PEZI</name>
<sequence length="161" mass="18030">MVGLVGRFRKLKLPHGSREDDSNSSQTPTTPHHFRPPVLRNFSYPINVGNPTQPPPFPSGPSTEQTQWDHLGEICSFSPDSVSRTGQSKTPGFGDPFFFKSESEPYSHLDDESEEFSIGISSDYLRNRESQSIEELKARKKQRRSTLLGLPTSKAHASSRL</sequence>
<gene>
    <name evidence="1" type="ORF">F4820DRAFT_361775</name>
</gene>
<reference evidence="1 2" key="1">
    <citation type="journal article" date="2022" name="New Phytol.">
        <title>Ecological generalism drives hyperdiversity of secondary metabolite gene clusters in xylarialean endophytes.</title>
        <authorList>
            <person name="Franco M.E.E."/>
            <person name="Wisecaver J.H."/>
            <person name="Arnold A.E."/>
            <person name="Ju Y.M."/>
            <person name="Slot J.C."/>
            <person name="Ahrendt S."/>
            <person name="Moore L.P."/>
            <person name="Eastman K.E."/>
            <person name="Scott K."/>
            <person name="Konkel Z."/>
            <person name="Mondo S.J."/>
            <person name="Kuo A."/>
            <person name="Hayes R.D."/>
            <person name="Haridas S."/>
            <person name="Andreopoulos B."/>
            <person name="Riley R."/>
            <person name="LaButti K."/>
            <person name="Pangilinan J."/>
            <person name="Lipzen A."/>
            <person name="Amirebrahimi M."/>
            <person name="Yan J."/>
            <person name="Adam C."/>
            <person name="Keymanesh K."/>
            <person name="Ng V."/>
            <person name="Louie K."/>
            <person name="Northen T."/>
            <person name="Drula E."/>
            <person name="Henrissat B."/>
            <person name="Hsieh H.M."/>
            <person name="Youens-Clark K."/>
            <person name="Lutzoni F."/>
            <person name="Miadlikowska J."/>
            <person name="Eastwood D.C."/>
            <person name="Hamelin R.C."/>
            <person name="Grigoriev I.V."/>
            <person name="U'Ren J.M."/>
        </authorList>
    </citation>
    <scope>NUCLEOTIDE SEQUENCE [LARGE SCALE GENOMIC DNA]</scope>
    <source>
        <strain evidence="1 2">CBS 119005</strain>
    </source>
</reference>
<dbReference type="EMBL" id="MU393498">
    <property type="protein sequence ID" value="KAI4863741.1"/>
    <property type="molecule type" value="Genomic_DNA"/>
</dbReference>
<organism evidence="1 2">
    <name type="scientific">Hypoxylon rubiginosum</name>
    <dbReference type="NCBI Taxonomy" id="110542"/>
    <lineage>
        <taxon>Eukaryota</taxon>
        <taxon>Fungi</taxon>
        <taxon>Dikarya</taxon>
        <taxon>Ascomycota</taxon>
        <taxon>Pezizomycotina</taxon>
        <taxon>Sordariomycetes</taxon>
        <taxon>Xylariomycetidae</taxon>
        <taxon>Xylariales</taxon>
        <taxon>Hypoxylaceae</taxon>
        <taxon>Hypoxylon</taxon>
    </lineage>
</organism>